<evidence type="ECO:0000313" key="1">
    <source>
        <dbReference type="EMBL" id="RKK19522.1"/>
    </source>
</evidence>
<protein>
    <submittedName>
        <fullName evidence="1">Uncharacterized protein</fullName>
    </submittedName>
</protein>
<gene>
    <name evidence="1" type="ORF">BFJ65_g6241</name>
</gene>
<comment type="caution">
    <text evidence="1">The sequence shown here is derived from an EMBL/GenBank/DDBJ whole genome shotgun (WGS) entry which is preliminary data.</text>
</comment>
<dbReference type="AlphaFoldDB" id="A0A3L6NN49"/>
<organism evidence="1">
    <name type="scientific">Fusarium oxysporum f. sp. cepae</name>
    <dbReference type="NCBI Taxonomy" id="396571"/>
    <lineage>
        <taxon>Eukaryota</taxon>
        <taxon>Fungi</taxon>
        <taxon>Dikarya</taxon>
        <taxon>Ascomycota</taxon>
        <taxon>Pezizomycotina</taxon>
        <taxon>Sordariomycetes</taxon>
        <taxon>Hypocreomycetidae</taxon>
        <taxon>Hypocreales</taxon>
        <taxon>Nectriaceae</taxon>
        <taxon>Fusarium</taxon>
        <taxon>Fusarium oxysporum species complex</taxon>
    </lineage>
</organism>
<proteinExistence type="predicted"/>
<dbReference type="Proteomes" id="UP000270866">
    <property type="component" value="Chromosome 7"/>
</dbReference>
<name>A0A3L6NN49_FUSOX</name>
<sequence>MQDKKKGISDWPSKVQLGAETIQTVWGRRQMTSEHGRKPEPSIIVMVARDVHSSSA</sequence>
<reference evidence="1" key="1">
    <citation type="journal article" date="2018" name="Sci. Rep.">
        <title>Characterisation of pathogen-specific regions and novel effector candidates in Fusarium oxysporum f. sp. cepae.</title>
        <authorList>
            <person name="Armitage A.D."/>
            <person name="Taylor A."/>
            <person name="Sobczyk M.K."/>
            <person name="Baxter L."/>
            <person name="Greenfield B.P."/>
            <person name="Bates H.J."/>
            <person name="Wilson F."/>
            <person name="Jackson A.C."/>
            <person name="Ott S."/>
            <person name="Harrison R.J."/>
            <person name="Clarkson J.P."/>
        </authorList>
    </citation>
    <scope>NUCLEOTIDE SEQUENCE [LARGE SCALE GENOMIC DNA]</scope>
    <source>
        <strain evidence="1">FoC_Fus2</strain>
    </source>
</reference>
<dbReference type="EMBL" id="MRCU01000004">
    <property type="protein sequence ID" value="RKK19522.1"/>
    <property type="molecule type" value="Genomic_DNA"/>
</dbReference>
<accession>A0A3L6NN49</accession>